<dbReference type="EMBL" id="FTMP01000007">
    <property type="protein sequence ID" value="SIQ73705.1"/>
    <property type="molecule type" value="Genomic_DNA"/>
</dbReference>
<sequence>MPKGVPEARELWSGEVSFFSIDTNLIQQAGYKFDSGVLAQLPKQLPDTMELQLPEIILNEVVRHKMVSVLESIKQFQSASENLQRLTTVNLKQVDEIFNGAGVEDYARKQFEKEVFDYVKRCGGGVLSLDDVHIAGKIFELYFSGLPPFAANEKKKAEFPDAACLVMLESYAREYNTQGIVASDDRGWKDFAAESEHIYCVGSIDELANLFAATGEIANSVRDRIVEAINDPASPLRKALEVALGEHISNSNWHAEDAQVLFSGRVESEVVEAVMANYELNNNSVSVWAVQGDQASWVIELAAEVDACVVVDVAKYMWDWIDKDELLIGTDSFDKSIKVPVEAFLQCSGVTLEGDISSWDVTVDCQYQEYSVEVGEVELDHD</sequence>
<evidence type="ECO:0000259" key="1">
    <source>
        <dbReference type="Pfam" id="PF16289"/>
    </source>
</evidence>
<dbReference type="InterPro" id="IPR032557">
    <property type="entry name" value="DUF4935"/>
</dbReference>
<feature type="domain" description="DUF4935" evidence="1">
    <location>
        <begin position="21"/>
        <end position="188"/>
    </location>
</feature>
<evidence type="ECO:0000313" key="3">
    <source>
        <dbReference type="Proteomes" id="UP000185841"/>
    </source>
</evidence>
<name>A0A1N6V789_AQUAC</name>
<organism evidence="2 3">
    <name type="scientific">Aquipseudomonas alcaligenes</name>
    <name type="common">Pseudomonas alcaligenes</name>
    <dbReference type="NCBI Taxonomy" id="43263"/>
    <lineage>
        <taxon>Bacteria</taxon>
        <taxon>Pseudomonadati</taxon>
        <taxon>Pseudomonadota</taxon>
        <taxon>Gammaproteobacteria</taxon>
        <taxon>Pseudomonadales</taxon>
        <taxon>Pseudomonadaceae</taxon>
        <taxon>Aquipseudomonas</taxon>
    </lineage>
</organism>
<evidence type="ECO:0000313" key="2">
    <source>
        <dbReference type="EMBL" id="SIQ73705.1"/>
    </source>
</evidence>
<dbReference type="RefSeq" id="WP_076427869.1">
    <property type="nucleotide sequence ID" value="NZ_FTMP01000007.1"/>
</dbReference>
<proteinExistence type="predicted"/>
<reference evidence="2 3" key="1">
    <citation type="submission" date="2017-01" db="EMBL/GenBank/DDBJ databases">
        <authorList>
            <person name="Mah S.A."/>
            <person name="Swanson W.J."/>
            <person name="Moy G.W."/>
            <person name="Vacquier V.D."/>
        </authorList>
    </citation>
    <scope>NUCLEOTIDE SEQUENCE [LARGE SCALE GENOMIC DNA]</scope>
    <source>
        <strain evidence="2 3">RU36E</strain>
    </source>
</reference>
<protein>
    <recommendedName>
        <fullName evidence="1">DUF4935 domain-containing protein</fullName>
    </recommendedName>
</protein>
<accession>A0A1N6V789</accession>
<dbReference type="AlphaFoldDB" id="A0A1N6V789"/>
<dbReference type="Pfam" id="PF16289">
    <property type="entry name" value="PIN_12"/>
    <property type="match status" value="1"/>
</dbReference>
<gene>
    <name evidence="2" type="ORF">SAMN05878282_107154</name>
</gene>
<dbReference type="Proteomes" id="UP000185841">
    <property type="component" value="Unassembled WGS sequence"/>
</dbReference>